<protein>
    <submittedName>
        <fullName evidence="1">Uncharacterized protein</fullName>
    </submittedName>
</protein>
<proteinExistence type="predicted"/>
<dbReference type="EnsemblMetazoa" id="CLYHEMT013698.1">
    <property type="protein sequence ID" value="CLYHEMP013698.1"/>
    <property type="gene ID" value="CLYHEMG013698"/>
</dbReference>
<sequence>PFGSIHPRAHVKADRLILGARATVYGEPDVNYRGPAIDRCLITRYQEQSVLRVDYKHLAGGIYLKSYNGFEILTTGSIAWIPTEIITVTEDKQSVLVTLPSPPDIKILGVRYAWAHHPCEYKSCAVYSVNNDLPSPQDICFIP</sequence>
<evidence type="ECO:0000313" key="1">
    <source>
        <dbReference type="EnsemblMetazoa" id="CLYHEMP013698.1"/>
    </source>
</evidence>
<dbReference type="OrthoDB" id="42638at2759"/>
<dbReference type="GO" id="GO:0005975">
    <property type="term" value="P:carbohydrate metabolic process"/>
    <property type="evidence" value="ECO:0007669"/>
    <property type="project" value="TreeGrafter"/>
</dbReference>
<dbReference type="AlphaFoldDB" id="A0A7M5WVF5"/>
<dbReference type="PANTHER" id="PTHR22901">
    <property type="entry name" value="SIALATE O-ACETYLESTERASE"/>
    <property type="match status" value="1"/>
</dbReference>
<keyword evidence="2" id="KW-1185">Reference proteome</keyword>
<reference evidence="1" key="1">
    <citation type="submission" date="2021-01" db="UniProtKB">
        <authorList>
            <consortium name="EnsemblMetazoa"/>
        </authorList>
    </citation>
    <scope>IDENTIFICATION</scope>
</reference>
<dbReference type="InterPro" id="IPR039329">
    <property type="entry name" value="SIAE"/>
</dbReference>
<accession>A0A7M5WVF5</accession>
<organism evidence="1 2">
    <name type="scientific">Clytia hemisphaerica</name>
    <dbReference type="NCBI Taxonomy" id="252671"/>
    <lineage>
        <taxon>Eukaryota</taxon>
        <taxon>Metazoa</taxon>
        <taxon>Cnidaria</taxon>
        <taxon>Hydrozoa</taxon>
        <taxon>Hydroidolina</taxon>
        <taxon>Leptothecata</taxon>
        <taxon>Obeliida</taxon>
        <taxon>Clytiidae</taxon>
        <taxon>Clytia</taxon>
    </lineage>
</organism>
<dbReference type="GO" id="GO:0001681">
    <property type="term" value="F:sialate O-acetylesterase activity"/>
    <property type="evidence" value="ECO:0007669"/>
    <property type="project" value="InterPro"/>
</dbReference>
<dbReference type="Proteomes" id="UP000594262">
    <property type="component" value="Unplaced"/>
</dbReference>
<evidence type="ECO:0000313" key="2">
    <source>
        <dbReference type="Proteomes" id="UP000594262"/>
    </source>
</evidence>
<dbReference type="PANTHER" id="PTHR22901:SF0">
    <property type="entry name" value="SIALATE O-ACETYLESTERASE"/>
    <property type="match status" value="1"/>
</dbReference>
<name>A0A7M5WVF5_9CNID</name>